<evidence type="ECO:0000313" key="2">
    <source>
        <dbReference type="EMBL" id="KAE9052444.1"/>
    </source>
</evidence>
<comment type="caution">
    <text evidence="2">The sequence shown here is derived from an EMBL/GenBank/DDBJ whole genome shotgun (WGS) entry which is preliminary data.</text>
</comment>
<name>A0A6A3P6D4_9STRA</name>
<feature type="region of interest" description="Disordered" evidence="1">
    <location>
        <begin position="102"/>
        <end position="155"/>
    </location>
</feature>
<protein>
    <submittedName>
        <fullName evidence="2">Uncharacterized protein</fullName>
    </submittedName>
</protein>
<sequence length="155" mass="17517">MDIREGLGNMIVKYANGKPRRSTTFPYEFDGFHSSEKFLAIELSGSFDCVFGIPWFARHQTGIDGLTGTVRLMDPDSMTRAAREVVNDLSCEVCKHATCAGREQESQDVSDVVEHEFPRPDEQRFSGDDDNVVKHGFPRLDEQWLSPDEDDDDVV</sequence>
<dbReference type="Proteomes" id="UP000429607">
    <property type="component" value="Unassembled WGS sequence"/>
</dbReference>
<proteinExistence type="predicted"/>
<dbReference type="EMBL" id="QXFV01000012">
    <property type="protein sequence ID" value="KAE9052444.1"/>
    <property type="molecule type" value="Genomic_DNA"/>
</dbReference>
<dbReference type="AlphaFoldDB" id="A0A6A3P6D4"/>
<feature type="compositionally biased region" description="Basic and acidic residues" evidence="1">
    <location>
        <begin position="112"/>
        <end position="142"/>
    </location>
</feature>
<evidence type="ECO:0000313" key="3">
    <source>
        <dbReference type="Proteomes" id="UP000429607"/>
    </source>
</evidence>
<accession>A0A6A3P6D4</accession>
<organism evidence="2 3">
    <name type="scientific">Phytophthora rubi</name>
    <dbReference type="NCBI Taxonomy" id="129364"/>
    <lineage>
        <taxon>Eukaryota</taxon>
        <taxon>Sar</taxon>
        <taxon>Stramenopiles</taxon>
        <taxon>Oomycota</taxon>
        <taxon>Peronosporomycetes</taxon>
        <taxon>Peronosporales</taxon>
        <taxon>Peronosporaceae</taxon>
        <taxon>Phytophthora</taxon>
    </lineage>
</organism>
<gene>
    <name evidence="2" type="ORF">PR001_g488</name>
</gene>
<evidence type="ECO:0000256" key="1">
    <source>
        <dbReference type="SAM" id="MobiDB-lite"/>
    </source>
</evidence>
<reference evidence="2 3" key="1">
    <citation type="submission" date="2018-09" db="EMBL/GenBank/DDBJ databases">
        <title>Genomic investigation of the strawberry pathogen Phytophthora fragariae indicates pathogenicity is determined by transcriptional variation in three key races.</title>
        <authorList>
            <person name="Adams T.M."/>
            <person name="Armitage A.D."/>
            <person name="Sobczyk M.K."/>
            <person name="Bates H.J."/>
            <person name="Dunwell J.M."/>
            <person name="Nellist C.F."/>
            <person name="Harrison R.J."/>
        </authorList>
    </citation>
    <scope>NUCLEOTIDE SEQUENCE [LARGE SCALE GENOMIC DNA]</scope>
    <source>
        <strain evidence="2 3">SCRP249</strain>
    </source>
</reference>